<keyword evidence="6" id="KW-1185">Reference proteome</keyword>
<protein>
    <recommendedName>
        <fullName evidence="4">HTH araC/xylS-type domain-containing protein</fullName>
    </recommendedName>
</protein>
<feature type="domain" description="HTH araC/xylS-type" evidence="4">
    <location>
        <begin position="158"/>
        <end position="255"/>
    </location>
</feature>
<dbReference type="SMART" id="SM00342">
    <property type="entry name" value="HTH_ARAC"/>
    <property type="match status" value="1"/>
</dbReference>
<evidence type="ECO:0000259" key="4">
    <source>
        <dbReference type="PROSITE" id="PS01124"/>
    </source>
</evidence>
<dbReference type="SUPFAM" id="SSF46689">
    <property type="entry name" value="Homeodomain-like"/>
    <property type="match status" value="1"/>
</dbReference>
<dbReference type="Pfam" id="PF12833">
    <property type="entry name" value="HTH_18"/>
    <property type="match status" value="1"/>
</dbReference>
<dbReference type="Gene3D" id="1.10.10.60">
    <property type="entry name" value="Homeodomain-like"/>
    <property type="match status" value="1"/>
</dbReference>
<comment type="caution">
    <text evidence="5">The sequence shown here is derived from an EMBL/GenBank/DDBJ whole genome shotgun (WGS) entry which is preliminary data.</text>
</comment>
<dbReference type="PANTHER" id="PTHR46796:SF15">
    <property type="entry name" value="BLL1074 PROTEIN"/>
    <property type="match status" value="1"/>
</dbReference>
<evidence type="ECO:0000313" key="5">
    <source>
        <dbReference type="EMBL" id="GAA0206812.1"/>
    </source>
</evidence>
<evidence type="ECO:0000313" key="6">
    <source>
        <dbReference type="Proteomes" id="UP001500416"/>
    </source>
</evidence>
<dbReference type="InterPro" id="IPR018060">
    <property type="entry name" value="HTH_AraC"/>
</dbReference>
<dbReference type="PANTHER" id="PTHR46796">
    <property type="entry name" value="HTH-TYPE TRANSCRIPTIONAL ACTIVATOR RHAS-RELATED"/>
    <property type="match status" value="1"/>
</dbReference>
<organism evidence="5 6">
    <name type="scientific">Saccharothrix mutabilis subsp. mutabilis</name>
    <dbReference type="NCBI Taxonomy" id="66855"/>
    <lineage>
        <taxon>Bacteria</taxon>
        <taxon>Bacillati</taxon>
        <taxon>Actinomycetota</taxon>
        <taxon>Actinomycetes</taxon>
        <taxon>Pseudonocardiales</taxon>
        <taxon>Pseudonocardiaceae</taxon>
        <taxon>Saccharothrix</taxon>
    </lineage>
</organism>
<proteinExistence type="predicted"/>
<sequence length="260" mass="28259">MSAWSLVAPRRDVARADPLSFGRPDVPGVLSYSAHDTTTGPQSWTVTPLAAVTVTLDLITPDRAGLPPSPIIGPRDRPLTAVQSGRALGVTVALSPPAAYALLGPLHEFANAAVALTDALTTHLPERLADLRTWPHRWTTLDHRLARRLRTGPPLDPRLAHAWRRLTATRGTLRIEALAAELGWTRQHLVRRFRHDLGLPPKTTARVLRLHHAASLLPTTPPAEVAARCGYADQSHLNRDFRALTGTTPTAYAPSAAIMR</sequence>
<dbReference type="Proteomes" id="UP001500416">
    <property type="component" value="Unassembled WGS sequence"/>
</dbReference>
<dbReference type="InterPro" id="IPR050204">
    <property type="entry name" value="AraC_XylS_family_regulators"/>
</dbReference>
<dbReference type="InterPro" id="IPR009057">
    <property type="entry name" value="Homeodomain-like_sf"/>
</dbReference>
<keyword evidence="1" id="KW-0805">Transcription regulation</keyword>
<keyword evidence="3" id="KW-0804">Transcription</keyword>
<dbReference type="PROSITE" id="PS01124">
    <property type="entry name" value="HTH_ARAC_FAMILY_2"/>
    <property type="match status" value="1"/>
</dbReference>
<reference evidence="5 6" key="1">
    <citation type="journal article" date="2019" name="Int. J. Syst. Evol. Microbiol.">
        <title>The Global Catalogue of Microorganisms (GCM) 10K type strain sequencing project: providing services to taxonomists for standard genome sequencing and annotation.</title>
        <authorList>
            <consortium name="The Broad Institute Genomics Platform"/>
            <consortium name="The Broad Institute Genome Sequencing Center for Infectious Disease"/>
            <person name="Wu L."/>
            <person name="Ma J."/>
        </authorList>
    </citation>
    <scope>NUCLEOTIDE SEQUENCE [LARGE SCALE GENOMIC DNA]</scope>
    <source>
        <strain evidence="5 6">JCM 3380</strain>
    </source>
</reference>
<accession>A0ABN0SYW7</accession>
<dbReference type="RefSeq" id="WP_343931448.1">
    <property type="nucleotide sequence ID" value="NZ_BAAABU010000001.1"/>
</dbReference>
<gene>
    <name evidence="5" type="ORF">GCM10010492_00250</name>
</gene>
<dbReference type="EMBL" id="BAAABU010000001">
    <property type="protein sequence ID" value="GAA0206812.1"/>
    <property type="molecule type" value="Genomic_DNA"/>
</dbReference>
<name>A0ABN0SYW7_9PSEU</name>
<keyword evidence="2" id="KW-0238">DNA-binding</keyword>
<evidence type="ECO:0000256" key="2">
    <source>
        <dbReference type="ARBA" id="ARBA00023125"/>
    </source>
</evidence>
<evidence type="ECO:0000256" key="3">
    <source>
        <dbReference type="ARBA" id="ARBA00023163"/>
    </source>
</evidence>
<evidence type="ECO:0000256" key="1">
    <source>
        <dbReference type="ARBA" id="ARBA00023015"/>
    </source>
</evidence>